<evidence type="ECO:0000313" key="3">
    <source>
        <dbReference type="Proteomes" id="UP001174997"/>
    </source>
</evidence>
<evidence type="ECO:0008006" key="4">
    <source>
        <dbReference type="Google" id="ProtNLM"/>
    </source>
</evidence>
<proteinExistence type="predicted"/>
<keyword evidence="3" id="KW-1185">Reference proteome</keyword>
<organism evidence="2 3">
    <name type="scientific">Cercophora samala</name>
    <dbReference type="NCBI Taxonomy" id="330535"/>
    <lineage>
        <taxon>Eukaryota</taxon>
        <taxon>Fungi</taxon>
        <taxon>Dikarya</taxon>
        <taxon>Ascomycota</taxon>
        <taxon>Pezizomycotina</taxon>
        <taxon>Sordariomycetes</taxon>
        <taxon>Sordariomycetidae</taxon>
        <taxon>Sordariales</taxon>
        <taxon>Lasiosphaeriaceae</taxon>
        <taxon>Cercophora</taxon>
    </lineage>
</organism>
<evidence type="ECO:0000256" key="1">
    <source>
        <dbReference type="SAM" id="SignalP"/>
    </source>
</evidence>
<keyword evidence="1" id="KW-0732">Signal</keyword>
<dbReference type="EMBL" id="JAULSY010000010">
    <property type="protein sequence ID" value="KAK0672778.1"/>
    <property type="molecule type" value="Genomic_DNA"/>
</dbReference>
<accession>A0AA39ZKL4</accession>
<gene>
    <name evidence="2" type="ORF">QBC41DRAFT_5575</name>
</gene>
<dbReference type="Proteomes" id="UP001174997">
    <property type="component" value="Unassembled WGS sequence"/>
</dbReference>
<dbReference type="AlphaFoldDB" id="A0AA39ZKL4"/>
<reference evidence="2" key="1">
    <citation type="submission" date="2023-06" db="EMBL/GenBank/DDBJ databases">
        <title>Genome-scale phylogeny and comparative genomics of the fungal order Sordariales.</title>
        <authorList>
            <consortium name="Lawrence Berkeley National Laboratory"/>
            <person name="Hensen N."/>
            <person name="Bonometti L."/>
            <person name="Westerberg I."/>
            <person name="Brannstrom I.O."/>
            <person name="Guillou S."/>
            <person name="Cros-Aarteil S."/>
            <person name="Calhoun S."/>
            <person name="Haridas S."/>
            <person name="Kuo A."/>
            <person name="Mondo S."/>
            <person name="Pangilinan J."/>
            <person name="Riley R."/>
            <person name="Labutti K."/>
            <person name="Andreopoulos B."/>
            <person name="Lipzen A."/>
            <person name="Chen C."/>
            <person name="Yanf M."/>
            <person name="Daum C."/>
            <person name="Ng V."/>
            <person name="Clum A."/>
            <person name="Steindorff A."/>
            <person name="Ohm R."/>
            <person name="Martin F."/>
            <person name="Silar P."/>
            <person name="Natvig D."/>
            <person name="Lalanne C."/>
            <person name="Gautier V."/>
            <person name="Ament-Velasquez S.L."/>
            <person name="Kruys A."/>
            <person name="Hutchinson M.I."/>
            <person name="Powell A.J."/>
            <person name="Barry K."/>
            <person name="Miller A.N."/>
            <person name="Grigoriev I.V."/>
            <person name="Debuchy R."/>
            <person name="Gladieux P."/>
            <person name="Thoren M.H."/>
            <person name="Johannesson H."/>
        </authorList>
    </citation>
    <scope>NUCLEOTIDE SEQUENCE</scope>
    <source>
        <strain evidence="2">CBS 307.81</strain>
    </source>
</reference>
<name>A0AA39ZKL4_9PEZI</name>
<feature type="signal peptide" evidence="1">
    <location>
        <begin position="1"/>
        <end position="25"/>
    </location>
</feature>
<sequence length="104" mass="11400">MQTEGHPLIMLMFLVWDTLVLGCHAAWPIIGYLPPNCQGPGCVCSRDLLDVNVSSHVSHVIGRPKSKGGGSLQCHRRCQDQRARNDLDADAKLLALKPLLNHPP</sequence>
<protein>
    <recommendedName>
        <fullName evidence="4">Secreted protein</fullName>
    </recommendedName>
</protein>
<evidence type="ECO:0000313" key="2">
    <source>
        <dbReference type="EMBL" id="KAK0672778.1"/>
    </source>
</evidence>
<comment type="caution">
    <text evidence="2">The sequence shown here is derived from an EMBL/GenBank/DDBJ whole genome shotgun (WGS) entry which is preliminary data.</text>
</comment>
<feature type="chain" id="PRO_5041267833" description="Secreted protein" evidence="1">
    <location>
        <begin position="26"/>
        <end position="104"/>
    </location>
</feature>